<organism evidence="1 2">
    <name type="scientific">Engystomops pustulosus</name>
    <name type="common">Tungara frog</name>
    <name type="synonym">Physalaemus pustulosus</name>
    <dbReference type="NCBI Taxonomy" id="76066"/>
    <lineage>
        <taxon>Eukaryota</taxon>
        <taxon>Metazoa</taxon>
        <taxon>Chordata</taxon>
        <taxon>Craniata</taxon>
        <taxon>Vertebrata</taxon>
        <taxon>Euteleostomi</taxon>
        <taxon>Amphibia</taxon>
        <taxon>Batrachia</taxon>
        <taxon>Anura</taxon>
        <taxon>Neobatrachia</taxon>
        <taxon>Hyloidea</taxon>
        <taxon>Leptodactylidae</taxon>
        <taxon>Leiuperinae</taxon>
        <taxon>Engystomops</taxon>
    </lineage>
</organism>
<evidence type="ECO:0000313" key="2">
    <source>
        <dbReference type="Proteomes" id="UP000824782"/>
    </source>
</evidence>
<gene>
    <name evidence="1" type="ORF">GDO81_028421</name>
</gene>
<reference evidence="1" key="1">
    <citation type="thesis" date="2020" institute="ProQuest LLC" country="789 East Eisenhower Parkway, Ann Arbor, MI, USA">
        <title>Comparative Genomics and Chromosome Evolution.</title>
        <authorList>
            <person name="Mudd A.B."/>
        </authorList>
    </citation>
    <scope>NUCLEOTIDE SEQUENCE</scope>
    <source>
        <strain evidence="1">237g6f4</strain>
        <tissue evidence="1">Blood</tissue>
    </source>
</reference>
<accession>A0AAV6YL76</accession>
<dbReference type="AlphaFoldDB" id="A0AAV6YL76"/>
<dbReference type="Proteomes" id="UP000824782">
    <property type="component" value="Unassembled WGS sequence"/>
</dbReference>
<sequence length="88" mass="10020">MLPLIAVFDSSRAAGINDFLNLSDLQRKRIKRELKPLTCACSTPCIGWSLLFLIFSNFLNIPHCTSFSHRSNCKPTIEEAFLIILFIF</sequence>
<comment type="caution">
    <text evidence="1">The sequence shown here is derived from an EMBL/GenBank/DDBJ whole genome shotgun (WGS) entry which is preliminary data.</text>
</comment>
<evidence type="ECO:0000313" key="1">
    <source>
        <dbReference type="EMBL" id="KAG8535500.1"/>
    </source>
</evidence>
<keyword evidence="2" id="KW-1185">Reference proteome</keyword>
<name>A0AAV6YL76_ENGPU</name>
<proteinExistence type="predicted"/>
<protein>
    <submittedName>
        <fullName evidence="1">Uncharacterized protein</fullName>
    </submittedName>
</protein>
<dbReference type="EMBL" id="WNYA01065451">
    <property type="protein sequence ID" value="KAG8535500.1"/>
    <property type="molecule type" value="Genomic_DNA"/>
</dbReference>